<name>A0ABY4YA04_9GAMM</name>
<gene>
    <name evidence="1" type="ORF">J2N86_03800</name>
</gene>
<reference evidence="1" key="1">
    <citation type="submission" date="2021-03" db="EMBL/GenBank/DDBJ databases">
        <title>Legionella lytica PCM 2298.</title>
        <authorList>
            <person name="Koper P."/>
        </authorList>
    </citation>
    <scope>NUCLEOTIDE SEQUENCE</scope>
    <source>
        <strain evidence="1">PCM 2298</strain>
    </source>
</reference>
<accession>A0ABY4YA04</accession>
<dbReference type="Proteomes" id="UP001057474">
    <property type="component" value="Chromosome"/>
</dbReference>
<protein>
    <submittedName>
        <fullName evidence="1">Uncharacterized protein</fullName>
    </submittedName>
</protein>
<keyword evidence="2" id="KW-1185">Reference proteome</keyword>
<dbReference type="EMBL" id="CP071527">
    <property type="protein sequence ID" value="USQ14456.1"/>
    <property type="molecule type" value="Genomic_DNA"/>
</dbReference>
<sequence length="253" mass="29158">MQHSLVILSLDEQELVFLFPEKNSWKTSNTPQTPACIAAETLLNFVHMNRQTDYQVSNSDHETQTQDQIKVLGRVNVILALDLFLIQSAHMFYLQDSHREYYMRALNRFLVNGMQEDFLTTSERQLLKPILKKILDAASNELQAEPALSERGSTLLVEVQEDNYLTHPFYQVLAQCFVAQKQQLTLHEQGNSIQWMWWRRKTDFATKLLEKYQEKGLIPPCFVLSKEKHTVDGEALLNAIKPEASSSVAFPSN</sequence>
<evidence type="ECO:0000313" key="1">
    <source>
        <dbReference type="EMBL" id="USQ14456.1"/>
    </source>
</evidence>
<proteinExistence type="predicted"/>
<dbReference type="RefSeq" id="WP_252581076.1">
    <property type="nucleotide sequence ID" value="NZ_CP071527.1"/>
</dbReference>
<organism evidence="1 2">
    <name type="scientific">Legionella lytica</name>
    <dbReference type="NCBI Taxonomy" id="96232"/>
    <lineage>
        <taxon>Bacteria</taxon>
        <taxon>Pseudomonadati</taxon>
        <taxon>Pseudomonadota</taxon>
        <taxon>Gammaproteobacteria</taxon>
        <taxon>Legionellales</taxon>
        <taxon>Legionellaceae</taxon>
        <taxon>Legionella</taxon>
    </lineage>
</organism>
<evidence type="ECO:0000313" key="2">
    <source>
        <dbReference type="Proteomes" id="UP001057474"/>
    </source>
</evidence>